<evidence type="ECO:0000256" key="7">
    <source>
        <dbReference type="PROSITE-ProRule" id="PRU00339"/>
    </source>
</evidence>
<dbReference type="Proteomes" id="UP000530660">
    <property type="component" value="Unassembled WGS sequence"/>
</dbReference>
<evidence type="ECO:0000256" key="5">
    <source>
        <dbReference type="ARBA" id="ARBA00022803"/>
    </source>
</evidence>
<keyword evidence="1" id="KW-0132">Cell division</keyword>
<evidence type="ECO:0000256" key="1">
    <source>
        <dbReference type="ARBA" id="ARBA00022618"/>
    </source>
</evidence>
<dbReference type="GO" id="GO:0031145">
    <property type="term" value="P:anaphase-promoting complex-dependent catabolic process"/>
    <property type="evidence" value="ECO:0007669"/>
    <property type="project" value="TreeGrafter"/>
</dbReference>
<reference evidence="8 9" key="1">
    <citation type="journal article" date="2020" name="J. Phycol.">
        <title>Comparative genome analysis reveals Cyanidiococcus gen. nov., a new extremophilic red algal genus sister to Cyanidioschyzon (Cyanidioschyzonaceae, Rhodophyta).</title>
        <authorList>
            <person name="Liu S.-L."/>
            <person name="Chiang Y.-R."/>
            <person name="Yoon H.S."/>
            <person name="Fu H.-Y."/>
        </authorList>
    </citation>
    <scope>NUCLEOTIDE SEQUENCE [LARGE SCALE GENOMIC DNA]</scope>
    <source>
        <strain evidence="8 9">THAL066</strain>
    </source>
</reference>
<dbReference type="GO" id="GO:0045842">
    <property type="term" value="P:positive regulation of mitotic metaphase/anaphase transition"/>
    <property type="evidence" value="ECO:0007669"/>
    <property type="project" value="TreeGrafter"/>
</dbReference>
<dbReference type="OrthoDB" id="10006270at2759"/>
<dbReference type="Pfam" id="PF13432">
    <property type="entry name" value="TPR_16"/>
    <property type="match status" value="1"/>
</dbReference>
<feature type="repeat" description="TPR" evidence="7">
    <location>
        <begin position="338"/>
        <end position="371"/>
    </location>
</feature>
<dbReference type="Gene3D" id="1.25.40.10">
    <property type="entry name" value="Tetratricopeptide repeat domain"/>
    <property type="match status" value="2"/>
</dbReference>
<feature type="repeat" description="TPR" evidence="7">
    <location>
        <begin position="304"/>
        <end position="337"/>
    </location>
</feature>
<keyword evidence="5 7" id="KW-0802">TPR repeat</keyword>
<keyword evidence="9" id="KW-1185">Reference proteome</keyword>
<dbReference type="GO" id="GO:0005737">
    <property type="term" value="C:cytoplasm"/>
    <property type="evidence" value="ECO:0007669"/>
    <property type="project" value="TreeGrafter"/>
</dbReference>
<evidence type="ECO:0000256" key="4">
    <source>
        <dbReference type="ARBA" id="ARBA00022786"/>
    </source>
</evidence>
<keyword evidence="4" id="KW-0833">Ubl conjugation pathway</keyword>
<evidence type="ECO:0000256" key="2">
    <source>
        <dbReference type="ARBA" id="ARBA00022737"/>
    </source>
</evidence>
<proteinExistence type="predicted"/>
<dbReference type="InterPro" id="IPR019734">
    <property type="entry name" value="TPR_rpt"/>
</dbReference>
<dbReference type="AlphaFoldDB" id="A0A7J7ISC8"/>
<gene>
    <name evidence="8" type="primary">CDC16</name>
    <name evidence="8" type="ORF">F1559_005071</name>
</gene>
<name>A0A7J7ISC8_9RHOD</name>
<keyword evidence="3" id="KW-0498">Mitosis</keyword>
<protein>
    <submittedName>
        <fullName evidence="8">Anaphase promoting complex subunit cdc16</fullName>
    </submittedName>
</protein>
<dbReference type="PROSITE" id="PS50005">
    <property type="entry name" value="TPR"/>
    <property type="match status" value="2"/>
</dbReference>
<dbReference type="InterPro" id="IPR011990">
    <property type="entry name" value="TPR-like_helical_dom_sf"/>
</dbReference>
<dbReference type="Pfam" id="PF13181">
    <property type="entry name" value="TPR_8"/>
    <property type="match status" value="2"/>
</dbReference>
<dbReference type="PANTHER" id="PTHR12558">
    <property type="entry name" value="CELL DIVISION CYCLE 16,23,27"/>
    <property type="match status" value="1"/>
</dbReference>
<evidence type="ECO:0000256" key="6">
    <source>
        <dbReference type="ARBA" id="ARBA00023306"/>
    </source>
</evidence>
<dbReference type="GO" id="GO:0016567">
    <property type="term" value="P:protein ubiquitination"/>
    <property type="evidence" value="ECO:0007669"/>
    <property type="project" value="TreeGrafter"/>
</dbReference>
<dbReference type="GO" id="GO:0005680">
    <property type="term" value="C:anaphase-promoting complex"/>
    <property type="evidence" value="ECO:0007669"/>
    <property type="project" value="TreeGrafter"/>
</dbReference>
<sequence>MDDLDRAREYLWLGRFESAAYFAERALSQEPANVAAIGVLLQTLLAAGEARRALHRLERFRDRHSAAMTGMLRLIEARCLVELKLFEDLVTVFEEQGAPFTETGAFDSSSSSASASSAAYYVYVGDAYEALENMQKANECYATALRYDGSCVEAMQRLVFGNAAFASLPAGGIANQRLGRGDRAAPALELQVLEKLWPFETSAPRRTQTPNLWLALACDLRRDHWRKRWSELPTFFLVTIAARLWRLGLCHEACRLATLLVRERKEVELKRIIPLFVTLLAHHHDLVTLFRYAHQLVEDFPRSAESWYAVALYYYASGKYDTSRVYFQKATLLNNSLAYVWVAYGHAFAAVDDSEQALAAYRTAMRLRPDDPWPMLYVGMEFARQNHSNLAQTFFERAATPLSTQADADLDEDPLANGIDQARPWNELGVLCYQAGEYADAIAYFRRAAHPLYAYQKEWMICTELELERVVFGTSSNADEKRSSTRMQRSVLGLSEIENRRPTLSGDRVGQTALVSSEESPMLGGCNEVQSLFATILSNLGHAFIRIQAMNEAAEVLEAALTFGQAARITPGCIGFEALARAETLTALGFVEHFRGNLSRAAQLYHEASRERALSGVGGDTLLLNALLERAIDELALGTRP</sequence>
<keyword evidence="6" id="KW-0131">Cell cycle</keyword>
<dbReference type="PANTHER" id="PTHR12558:SF9">
    <property type="entry name" value="CELL DIVISION CYCLE PROTEIN 16 HOMOLOG"/>
    <property type="match status" value="1"/>
</dbReference>
<organism evidence="8 9">
    <name type="scientific">Cyanidiococcus yangmingshanensis</name>
    <dbReference type="NCBI Taxonomy" id="2690220"/>
    <lineage>
        <taxon>Eukaryota</taxon>
        <taxon>Rhodophyta</taxon>
        <taxon>Bangiophyceae</taxon>
        <taxon>Cyanidiales</taxon>
        <taxon>Cyanidiaceae</taxon>
        <taxon>Cyanidiococcus</taxon>
    </lineage>
</organism>
<dbReference type="SUPFAM" id="SSF48452">
    <property type="entry name" value="TPR-like"/>
    <property type="match status" value="2"/>
</dbReference>
<comment type="caution">
    <text evidence="8">The sequence shown here is derived from an EMBL/GenBank/DDBJ whole genome shotgun (WGS) entry which is preliminary data.</text>
</comment>
<accession>A0A7J7ISC8</accession>
<evidence type="ECO:0000313" key="9">
    <source>
        <dbReference type="Proteomes" id="UP000530660"/>
    </source>
</evidence>
<dbReference type="GO" id="GO:0051301">
    <property type="term" value="P:cell division"/>
    <property type="evidence" value="ECO:0007669"/>
    <property type="project" value="UniProtKB-KW"/>
</dbReference>
<dbReference type="EMBL" id="VWRR01000001">
    <property type="protein sequence ID" value="KAF6005467.1"/>
    <property type="molecule type" value="Genomic_DNA"/>
</dbReference>
<dbReference type="SMART" id="SM00028">
    <property type="entry name" value="TPR"/>
    <property type="match status" value="7"/>
</dbReference>
<evidence type="ECO:0000313" key="8">
    <source>
        <dbReference type="EMBL" id="KAF6005467.1"/>
    </source>
</evidence>
<keyword evidence="2" id="KW-0677">Repeat</keyword>
<evidence type="ECO:0000256" key="3">
    <source>
        <dbReference type="ARBA" id="ARBA00022776"/>
    </source>
</evidence>